<comment type="caution">
    <text evidence="2">The sequence shown here is derived from an EMBL/GenBank/DDBJ whole genome shotgun (WGS) entry which is preliminary data.</text>
</comment>
<keyword evidence="1" id="KW-0472">Membrane</keyword>
<gene>
    <name evidence="2" type="ORF">D3Z33_07830</name>
</gene>
<feature type="transmembrane region" description="Helical" evidence="1">
    <location>
        <begin position="61"/>
        <end position="78"/>
    </location>
</feature>
<proteinExistence type="predicted"/>
<dbReference type="SUPFAM" id="SSF53800">
    <property type="entry name" value="Chelatase"/>
    <property type="match status" value="1"/>
</dbReference>
<keyword evidence="3" id="KW-1185">Reference proteome</keyword>
<sequence>MDKTKNYYKYFLLTSLTMSFLIYLCFNNWIENLSIIIFTLSITLIYSLYKKKQYLSIIKSLIIIIIIYILIFIILFINKVQIPKNIPTINNANNKVAVILVYSGEDSMYSTTNQITRLLLLNNKKDILFYPIKLYENKLLYNKIGKSQYKNKTKEFYHKLSNEIEDTYKVYMGYLYDDKYLEKEILNIVKEGYQKIIVVPMFLDDNYNVLNLKKRMEDFKLYNYGIEYKYIDTLWKSESLVDSYIQKIKLNFKNINKSGINLVGIDKDIIDEDKSESIKQNILFRNKIKEKLITEFNIDPSLIKLSWYNDLSPDFISKNMELFEYGISELIIIPVNVESSDLIKYDIYHNSIKTSELPEGVKVKVIDGFVNDNNMVKDIIKKIEYIDMQKWKN</sequence>
<dbReference type="Proteomes" id="UP000467132">
    <property type="component" value="Unassembled WGS sequence"/>
</dbReference>
<feature type="transmembrane region" description="Helical" evidence="1">
    <location>
        <begin position="32"/>
        <end position="49"/>
    </location>
</feature>
<keyword evidence="1" id="KW-0812">Transmembrane</keyword>
<dbReference type="RefSeq" id="WP_160197239.1">
    <property type="nucleotide sequence ID" value="NZ_QXXA01000007.1"/>
</dbReference>
<accession>A0A845QY96</accession>
<dbReference type="AlphaFoldDB" id="A0A845QY96"/>
<name>A0A845QY96_9CLOT</name>
<evidence type="ECO:0000256" key="1">
    <source>
        <dbReference type="SAM" id="Phobius"/>
    </source>
</evidence>
<evidence type="ECO:0008006" key="4">
    <source>
        <dbReference type="Google" id="ProtNLM"/>
    </source>
</evidence>
<organism evidence="2 3">
    <name type="scientific">Senegalia massiliensis</name>
    <dbReference type="NCBI Taxonomy" id="1720316"/>
    <lineage>
        <taxon>Bacteria</taxon>
        <taxon>Bacillati</taxon>
        <taxon>Bacillota</taxon>
        <taxon>Clostridia</taxon>
        <taxon>Eubacteriales</taxon>
        <taxon>Clostridiaceae</taxon>
        <taxon>Senegalia</taxon>
    </lineage>
</organism>
<dbReference type="OrthoDB" id="1949854at2"/>
<evidence type="ECO:0000313" key="2">
    <source>
        <dbReference type="EMBL" id="NBI06769.1"/>
    </source>
</evidence>
<feature type="transmembrane region" description="Helical" evidence="1">
    <location>
        <begin position="7"/>
        <end position="26"/>
    </location>
</feature>
<protein>
    <recommendedName>
        <fullName evidence="4">Ferrochelatase</fullName>
    </recommendedName>
</protein>
<dbReference type="Gene3D" id="3.40.50.1400">
    <property type="match status" value="1"/>
</dbReference>
<dbReference type="EMBL" id="QXXA01000007">
    <property type="protein sequence ID" value="NBI06769.1"/>
    <property type="molecule type" value="Genomic_DNA"/>
</dbReference>
<evidence type="ECO:0000313" key="3">
    <source>
        <dbReference type="Proteomes" id="UP000467132"/>
    </source>
</evidence>
<keyword evidence="1" id="KW-1133">Transmembrane helix</keyword>
<reference evidence="2 3" key="1">
    <citation type="submission" date="2018-08" db="EMBL/GenBank/DDBJ databases">
        <title>Murine metabolic-syndrome-specific gut microbial biobank.</title>
        <authorList>
            <person name="Liu C."/>
        </authorList>
    </citation>
    <scope>NUCLEOTIDE SEQUENCE [LARGE SCALE GENOMIC DNA]</scope>
    <source>
        <strain evidence="2 3">583</strain>
    </source>
</reference>